<evidence type="ECO:0000313" key="1">
    <source>
        <dbReference type="EMBL" id="XCH34018.1"/>
    </source>
</evidence>
<evidence type="ECO:0008006" key="2">
    <source>
        <dbReference type="Google" id="ProtNLM"/>
    </source>
</evidence>
<accession>A0AAU8GE51</accession>
<dbReference type="EMBL" id="CP159307">
    <property type="protein sequence ID" value="XCH34018.1"/>
    <property type="molecule type" value="Genomic_DNA"/>
</dbReference>
<name>A0AAU8GE51_9CHLR</name>
<gene>
    <name evidence="1" type="ORF">ABV300_03825</name>
</gene>
<dbReference type="AlphaFoldDB" id="A0AAU8GE51"/>
<dbReference type="RefSeq" id="WP_353715206.1">
    <property type="nucleotide sequence ID" value="NZ_CP159307.1"/>
</dbReference>
<protein>
    <recommendedName>
        <fullName evidence="2">DUF2680 domain-containing protein</fullName>
    </recommendedName>
</protein>
<organism evidence="1">
    <name type="scientific">Dehalogenimonas sp. 4OHTPN</name>
    <dbReference type="NCBI Taxonomy" id="3166643"/>
    <lineage>
        <taxon>Bacteria</taxon>
        <taxon>Bacillati</taxon>
        <taxon>Chloroflexota</taxon>
        <taxon>Dehalococcoidia</taxon>
        <taxon>Dehalococcoidales</taxon>
        <taxon>Dehalococcoidaceae</taxon>
        <taxon>Dehalogenimonas</taxon>
    </lineage>
</organism>
<sequence length="207" mass="20896">MKTLPKKWLVGIVVVAVGLLAIGVPVLASAGNNPFGTSGASNTYDTAGLDSPTLARVAGILGLTPADLTTQLQAGKTLAVIAGERNIPTATLVEAIIAPYAEQVALQVKYGYITQEQAQTILNAARQNAGNLLSQNLSSAGGYNGLGHCGGYLGEGIGAGHGWGIMGPGMMGGWGNNAFNTTNGNAVPAQPWNGGTGWGMSGMMGGW</sequence>
<reference evidence="1" key="1">
    <citation type="submission" date="2024-06" db="EMBL/GenBank/DDBJ databases">
        <title>A Novel Isolate, Dehalogenimonas sp. Strain 4OHTPN, Dechlorinates Aromatic 4 Hydroxy chlorothalonil by a Novel Reductive Dehalogenase.</title>
        <authorList>
            <person name="Liu G."/>
        </authorList>
    </citation>
    <scope>NUCLEOTIDE SEQUENCE</scope>
    <source>
        <strain evidence="1">4OHTPN</strain>
    </source>
</reference>
<proteinExistence type="predicted"/>